<dbReference type="OrthoDB" id="199084at2"/>
<evidence type="ECO:0008006" key="3">
    <source>
        <dbReference type="Google" id="ProtNLM"/>
    </source>
</evidence>
<keyword evidence="2" id="KW-1185">Reference proteome</keyword>
<dbReference type="KEGG" id="hco:LOKO_01433"/>
<dbReference type="EMBL" id="CP014226">
    <property type="protein sequence ID" value="AMD00501.1"/>
    <property type="molecule type" value="Genomic_DNA"/>
</dbReference>
<dbReference type="AlphaFoldDB" id="A0A120JVX1"/>
<proteinExistence type="predicted"/>
<organism evidence="1 2">
    <name type="scientific">Halomonas chromatireducens</name>
    <dbReference type="NCBI Taxonomy" id="507626"/>
    <lineage>
        <taxon>Bacteria</taxon>
        <taxon>Pseudomonadati</taxon>
        <taxon>Pseudomonadota</taxon>
        <taxon>Gammaproteobacteria</taxon>
        <taxon>Oceanospirillales</taxon>
        <taxon>Halomonadaceae</taxon>
        <taxon>Halomonas</taxon>
    </lineage>
</organism>
<evidence type="ECO:0000313" key="1">
    <source>
        <dbReference type="EMBL" id="AMD00501.1"/>
    </source>
</evidence>
<gene>
    <name evidence="1" type="ORF">LOKO_01433</name>
</gene>
<reference evidence="1 2" key="1">
    <citation type="journal article" date="2016" name="Genome Announc.">
        <title>Draft Genome Sequence of 'Halomonas chromatireducens' Strain AGD 8-3, a Haloalkaliphilic Chromate- and Selenite-Reducing Gammaproteobacterium.</title>
        <authorList>
            <person name="Sharko F.S."/>
            <person name="Shapovalova A.A."/>
            <person name="Tsygankova S.V."/>
            <person name="Komova A.V."/>
            <person name="Boulygina E.S."/>
            <person name="Teslyuk A.B."/>
            <person name="Gotovtsev P.M."/>
            <person name="Namsaraev Z.B."/>
            <person name="Khijniak T.V."/>
            <person name="Nedoluzhko A.V."/>
            <person name="Vasilov R.G."/>
        </authorList>
    </citation>
    <scope>NUCLEOTIDE SEQUENCE [LARGE SCALE GENOMIC DNA]</scope>
    <source>
        <strain evidence="1 2">AGD 8-3</strain>
    </source>
</reference>
<evidence type="ECO:0000313" key="2">
    <source>
        <dbReference type="Proteomes" id="UP000063387"/>
    </source>
</evidence>
<reference evidence="1 2" key="2">
    <citation type="submission" date="2016-02" db="EMBL/GenBank/DDBJ databases">
        <authorList>
            <person name="Wen L."/>
            <person name="He K."/>
            <person name="Yang H."/>
        </authorList>
    </citation>
    <scope>NUCLEOTIDE SEQUENCE [LARGE SCALE GENOMIC DNA]</scope>
    <source>
        <strain evidence="1 2">AGD 8-3</strain>
    </source>
</reference>
<dbReference type="Proteomes" id="UP000063387">
    <property type="component" value="Chromosome"/>
</dbReference>
<protein>
    <recommendedName>
        <fullName evidence="3">DUF3750 domain-containing protein</fullName>
    </recommendedName>
</protein>
<name>A0A120JVX1_9GAMM</name>
<dbReference type="RefSeq" id="WP_066446892.1">
    <property type="nucleotide sequence ID" value="NZ_CP014226.1"/>
</dbReference>
<dbReference type="PATRIC" id="fig|507626.3.peg.1419"/>
<accession>A0A120JVX1</accession>
<sequence length="258" mass="27272">MKGLLAFLVVVALFGGGPLYQWWLGGMEIRGDWRSADRTSAGLAPDLTHTTEAVVQVYSARAFNWRGIFAVHAWVVTKPQGASQYTIHQVTGWGRPTLSSRPGTPDRAWFGSAPSVHVTLCGPEAELAIEQIEAALPAYPYMDRYRAWPGPNSNTFVAWLIREVPALDVALPSTAVGKDYLGRQVVARSPSGTGLQVSLGGYLGGAIGIEEGLEAHLGGLVVGIDSRALGIKLPGVGTLGLRGGQETTGPAECPREGG</sequence>
<dbReference type="InterPro" id="IPR022224">
    <property type="entry name" value="DUF3750"/>
</dbReference>
<dbReference type="Pfam" id="PF12570">
    <property type="entry name" value="DUF3750"/>
    <property type="match status" value="1"/>
</dbReference>